<dbReference type="InterPro" id="IPR013320">
    <property type="entry name" value="ConA-like_dom_sf"/>
</dbReference>
<dbReference type="InterPro" id="IPR000980">
    <property type="entry name" value="SH2"/>
</dbReference>
<dbReference type="SUPFAM" id="SSF55550">
    <property type="entry name" value="SH2 domain"/>
    <property type="match status" value="1"/>
</dbReference>
<dbReference type="InterPro" id="IPR001217">
    <property type="entry name" value="STAT"/>
</dbReference>
<keyword evidence="6" id="KW-1185">Reference proteome</keyword>
<evidence type="ECO:0000313" key="6">
    <source>
        <dbReference type="Proteomes" id="UP001177140"/>
    </source>
</evidence>
<sequence>MAAAAAAATATSATIAEASGCSSIEEDYTLLDDLKLEIDKEKDTFSLCIWIYLSSSTSSPAVIIRQIHSGVEGDAPFLVLNKEKKLALLPLLFLHKEAPQSGDSTLWAEVPCVLTEFEFPLAKWVHVGCEVSTNVVRLHVDGVVVGEKPLTSFSKDDSEMEELKRLTLAGPNGDNQEVKGYVHHPRILPPASSINGHFAENPPVVLSIDYLSTSEIEEGEDGVWSIVGGKASCRRNFSLDVVLLDAFSRPVNKEMEVVASLQYADNGLPVEKPNDAEAPLLTSYDGIEFASSVRPSKLMQGRASFKLKISQLSSKCDNRLFRLHVGSTKSGKYPFLEALSHPIRCISRSRNNRAMSVAWAKATAASYPLDGPQPMALDDESPETQHNSGDSHPNPKRVKVGGEMQSARNQDDPNADHSQSNKQGDDAFEATEVGKPENIDESDDTLSDTESVQARKQNSVLTSSYNTISDFTIFKYCLGGINDRLLLLKEIVSSATNQEISNFAQQISIYTGCSHHRFPISIAKALVQEGNETWCSISKGNRQVLWKDAIFEIEHQFMKISRGTARSLMAQDLELLRRIAGCGDNMTRENFDKLWHWLYPVAFTLSRDWINATWGCISPKWIEGLITKEEAEASLRGPRGCQEPGTFILRFPTSRSWPHPDAGSLIVTYVGADYTLHHRLLALENRDLDQKPLQVLLLAEPQLTALGRVARDITMFA</sequence>
<dbReference type="GO" id="GO:0007165">
    <property type="term" value="P:signal transduction"/>
    <property type="evidence" value="ECO:0007669"/>
    <property type="project" value="InterPro"/>
</dbReference>
<protein>
    <recommendedName>
        <fullName evidence="4">SH2 domain-containing protein</fullName>
    </recommendedName>
</protein>
<gene>
    <name evidence="5" type="ORF">MKW94_007189</name>
</gene>
<keyword evidence="1 2" id="KW-0727">SH2 domain</keyword>
<accession>A0AA41VKF4</accession>
<organism evidence="5 6">
    <name type="scientific">Papaver nudicaule</name>
    <name type="common">Iceland poppy</name>
    <dbReference type="NCBI Taxonomy" id="74823"/>
    <lineage>
        <taxon>Eukaryota</taxon>
        <taxon>Viridiplantae</taxon>
        <taxon>Streptophyta</taxon>
        <taxon>Embryophyta</taxon>
        <taxon>Tracheophyta</taxon>
        <taxon>Spermatophyta</taxon>
        <taxon>Magnoliopsida</taxon>
        <taxon>Ranunculales</taxon>
        <taxon>Papaveraceae</taxon>
        <taxon>Papaveroideae</taxon>
        <taxon>Papaver</taxon>
    </lineage>
</organism>
<comment type="caution">
    <text evidence="5">The sequence shown here is derived from an EMBL/GenBank/DDBJ whole genome shotgun (WGS) entry which is preliminary data.</text>
</comment>
<dbReference type="Pfam" id="PF13385">
    <property type="entry name" value="Laminin_G_3"/>
    <property type="match status" value="1"/>
</dbReference>
<name>A0AA41VKF4_PAPNU</name>
<dbReference type="InterPro" id="IPR036860">
    <property type="entry name" value="SH2_dom_sf"/>
</dbReference>
<feature type="domain" description="SH2" evidence="4">
    <location>
        <begin position="621"/>
        <end position="717"/>
    </location>
</feature>
<evidence type="ECO:0000256" key="2">
    <source>
        <dbReference type="PROSITE-ProRule" id="PRU00191"/>
    </source>
</evidence>
<evidence type="ECO:0000313" key="5">
    <source>
        <dbReference type="EMBL" id="MCL7042911.1"/>
    </source>
</evidence>
<evidence type="ECO:0000256" key="3">
    <source>
        <dbReference type="SAM" id="MobiDB-lite"/>
    </source>
</evidence>
<reference evidence="5" key="1">
    <citation type="submission" date="2022-03" db="EMBL/GenBank/DDBJ databases">
        <title>A functionally conserved STORR gene fusion in Papaver species that diverged 16.8 million years ago.</title>
        <authorList>
            <person name="Catania T."/>
        </authorList>
    </citation>
    <scope>NUCLEOTIDE SEQUENCE</scope>
    <source>
        <strain evidence="5">S-191538</strain>
    </source>
</reference>
<evidence type="ECO:0000259" key="4">
    <source>
        <dbReference type="PROSITE" id="PS50001"/>
    </source>
</evidence>
<dbReference type="GO" id="GO:0003700">
    <property type="term" value="F:DNA-binding transcription factor activity"/>
    <property type="evidence" value="ECO:0007669"/>
    <property type="project" value="InterPro"/>
</dbReference>
<evidence type="ECO:0000256" key="1">
    <source>
        <dbReference type="ARBA" id="ARBA00022999"/>
    </source>
</evidence>
<proteinExistence type="predicted"/>
<dbReference type="AlphaFoldDB" id="A0AA41VKF4"/>
<dbReference type="Gene3D" id="3.30.505.10">
    <property type="entry name" value="SH2 domain"/>
    <property type="match status" value="1"/>
</dbReference>
<dbReference type="EMBL" id="JAJJMA010240878">
    <property type="protein sequence ID" value="MCL7042911.1"/>
    <property type="molecule type" value="Genomic_DNA"/>
</dbReference>
<dbReference type="SUPFAM" id="SSF49899">
    <property type="entry name" value="Concanavalin A-like lectins/glucanases"/>
    <property type="match status" value="1"/>
</dbReference>
<dbReference type="Proteomes" id="UP001177140">
    <property type="component" value="Unassembled WGS sequence"/>
</dbReference>
<dbReference type="PROSITE" id="PS50001">
    <property type="entry name" value="SH2"/>
    <property type="match status" value="1"/>
</dbReference>
<dbReference type="PANTHER" id="PTHR11801">
    <property type="entry name" value="SIGNAL TRANSDUCER AND ACTIVATOR OF TRANSCRIPTION"/>
    <property type="match status" value="1"/>
</dbReference>
<feature type="region of interest" description="Disordered" evidence="3">
    <location>
        <begin position="370"/>
        <end position="456"/>
    </location>
</feature>